<protein>
    <submittedName>
        <fullName evidence="1">Phenylacetate-CoA oxygenase subunit PaaI</fullName>
    </submittedName>
</protein>
<comment type="caution">
    <text evidence="1">The sequence shown here is derived from an EMBL/GenBank/DDBJ whole genome shotgun (WGS) entry which is preliminary data.</text>
</comment>
<dbReference type="AlphaFoldDB" id="A0A3L7K5Q4"/>
<dbReference type="NCBIfam" id="TIGR02158">
    <property type="entry name" value="PA_CoA_Oxy3"/>
    <property type="match status" value="1"/>
</dbReference>
<dbReference type="InterPro" id="IPR052703">
    <property type="entry name" value="Aromatic_CoA_ox/epox"/>
</dbReference>
<sequence>MKKKFCHGGSQKVKNIETAEQALQNPEYKKALVELLYQLADDDFFHAYRGAEWLGLAPHIEEDVAFSSINQDTMGHAAMYYGLLEELGEGKADDLAHARKSVDRRNAVLNELVNGSGTYLEEPRYDWAFTVVRHYFYDVYKKLKLESLKLSSYRPLAEAAVKINMEQYYHVMHWKVWFQQLSMSEGEGRNRMLDAIEKVWGEFADVLSYGPLSSEMSRHGLLMDEESFTEKWKVHMKQVFESIDLTFPGGCAMKSGSGRQGIHTDDLEQALDTLGEVYRLDTEAVW</sequence>
<name>A0A3L7K5Q4_9BACI</name>
<organism evidence="1 2">
    <name type="scientific">Falsibacillus albus</name>
    <dbReference type="NCBI Taxonomy" id="2478915"/>
    <lineage>
        <taxon>Bacteria</taxon>
        <taxon>Bacillati</taxon>
        <taxon>Bacillota</taxon>
        <taxon>Bacilli</taxon>
        <taxon>Bacillales</taxon>
        <taxon>Bacillaceae</taxon>
        <taxon>Falsibacillus</taxon>
    </lineage>
</organism>
<dbReference type="GO" id="GO:0005829">
    <property type="term" value="C:cytosol"/>
    <property type="evidence" value="ECO:0007669"/>
    <property type="project" value="TreeGrafter"/>
</dbReference>
<dbReference type="PIRSF" id="PIRSF037834">
    <property type="entry name" value="PA_CoA_Oase3"/>
    <property type="match status" value="1"/>
</dbReference>
<gene>
    <name evidence="1" type="primary">paaI</name>
    <name evidence="1" type="ORF">D9X91_04510</name>
</gene>
<dbReference type="PANTHER" id="PTHR30458">
    <property type="entry name" value="PHENYLACETIC ACID DEGRADATION PROTEIN PAA"/>
    <property type="match status" value="1"/>
</dbReference>
<proteinExistence type="predicted"/>
<dbReference type="Gene3D" id="1.20.1260.10">
    <property type="match status" value="1"/>
</dbReference>
<dbReference type="Pfam" id="PF05138">
    <property type="entry name" value="PaaA_PaaC"/>
    <property type="match status" value="1"/>
</dbReference>
<dbReference type="EMBL" id="RCVZ01000002">
    <property type="protein sequence ID" value="RLQ97421.1"/>
    <property type="molecule type" value="Genomic_DNA"/>
</dbReference>
<dbReference type="OrthoDB" id="9789947at2"/>
<evidence type="ECO:0000313" key="1">
    <source>
        <dbReference type="EMBL" id="RLQ97421.1"/>
    </source>
</evidence>
<dbReference type="PANTHER" id="PTHR30458:SF0">
    <property type="entry name" value="1,2-PHENYLACETYL-COA EPOXIDASE, SUBUNIT C"/>
    <property type="match status" value="1"/>
</dbReference>
<dbReference type="InterPro" id="IPR011882">
    <property type="entry name" value="PaaC"/>
</dbReference>
<dbReference type="InterPro" id="IPR012347">
    <property type="entry name" value="Ferritin-like"/>
</dbReference>
<dbReference type="RefSeq" id="WP_121679371.1">
    <property type="nucleotide sequence ID" value="NZ_RCVZ01000002.1"/>
</dbReference>
<accession>A0A3L7K5Q4</accession>
<dbReference type="SUPFAM" id="SSF47240">
    <property type="entry name" value="Ferritin-like"/>
    <property type="match status" value="1"/>
</dbReference>
<evidence type="ECO:0000313" key="2">
    <source>
        <dbReference type="Proteomes" id="UP000276770"/>
    </source>
</evidence>
<dbReference type="GO" id="GO:0010124">
    <property type="term" value="P:phenylacetate catabolic process"/>
    <property type="evidence" value="ECO:0007669"/>
    <property type="project" value="InterPro"/>
</dbReference>
<keyword evidence="2" id="KW-1185">Reference proteome</keyword>
<dbReference type="Proteomes" id="UP000276770">
    <property type="component" value="Unassembled WGS sequence"/>
</dbReference>
<reference evidence="1 2" key="1">
    <citation type="submission" date="2018-10" db="EMBL/GenBank/DDBJ databases">
        <title>Falsibacillus sp. genome draft.</title>
        <authorList>
            <person name="Shi S."/>
        </authorList>
    </citation>
    <scope>NUCLEOTIDE SEQUENCE [LARGE SCALE GENOMIC DNA]</scope>
    <source>
        <strain evidence="1 2">GY 10110</strain>
    </source>
</reference>
<dbReference type="InterPro" id="IPR009078">
    <property type="entry name" value="Ferritin-like_SF"/>
</dbReference>
<dbReference type="InterPro" id="IPR007814">
    <property type="entry name" value="PaaA_PaaC"/>
</dbReference>